<proteinExistence type="predicted"/>
<sequence length="102" mass="12267">MSTIFHELGNIKSQSCVGREWSMGDEEFELLAEEIGVVPTRSEIRKWPKELKDKRKLQLHCRRMLRFRTKRAAEKKTMMEEYFQLEQELEQQLVLLRNVVEV</sequence>
<name>A0AAD9GRB7_9STRA</name>
<evidence type="ECO:0000313" key="2">
    <source>
        <dbReference type="Proteomes" id="UP001259832"/>
    </source>
</evidence>
<accession>A0AAD9GRB7</accession>
<comment type="caution">
    <text evidence="1">The sequence shown here is derived from an EMBL/GenBank/DDBJ whole genome shotgun (WGS) entry which is preliminary data.</text>
</comment>
<protein>
    <submittedName>
        <fullName evidence="1">Uncharacterized protein</fullName>
    </submittedName>
</protein>
<reference evidence="1" key="1">
    <citation type="submission" date="2023-08" db="EMBL/GenBank/DDBJ databases">
        <title>Reference Genome Resource for the Citrus Pathogen Phytophthora citrophthora.</title>
        <authorList>
            <person name="Moller H."/>
            <person name="Coetzee B."/>
            <person name="Rose L.J."/>
            <person name="Van Niekerk J.M."/>
        </authorList>
    </citation>
    <scope>NUCLEOTIDE SEQUENCE</scope>
    <source>
        <strain evidence="1">STE-U-9442</strain>
    </source>
</reference>
<dbReference type="AlphaFoldDB" id="A0AAD9GRB7"/>
<gene>
    <name evidence="1" type="ORF">P3T76_005683</name>
</gene>
<keyword evidence="2" id="KW-1185">Reference proteome</keyword>
<dbReference type="EMBL" id="JASMQC010000008">
    <property type="protein sequence ID" value="KAK1943046.1"/>
    <property type="molecule type" value="Genomic_DNA"/>
</dbReference>
<evidence type="ECO:0000313" key="1">
    <source>
        <dbReference type="EMBL" id="KAK1943046.1"/>
    </source>
</evidence>
<dbReference type="Proteomes" id="UP001259832">
    <property type="component" value="Unassembled WGS sequence"/>
</dbReference>
<organism evidence="1 2">
    <name type="scientific">Phytophthora citrophthora</name>
    <dbReference type="NCBI Taxonomy" id="4793"/>
    <lineage>
        <taxon>Eukaryota</taxon>
        <taxon>Sar</taxon>
        <taxon>Stramenopiles</taxon>
        <taxon>Oomycota</taxon>
        <taxon>Peronosporomycetes</taxon>
        <taxon>Peronosporales</taxon>
        <taxon>Peronosporaceae</taxon>
        <taxon>Phytophthora</taxon>
    </lineage>
</organism>